<feature type="compositionally biased region" description="Acidic residues" evidence="2">
    <location>
        <begin position="353"/>
        <end position="363"/>
    </location>
</feature>
<name>D8LT81_ECTSI</name>
<feature type="compositionally biased region" description="Gly residues" evidence="2">
    <location>
        <begin position="965"/>
        <end position="974"/>
    </location>
</feature>
<feature type="region of interest" description="Disordered" evidence="2">
    <location>
        <begin position="1468"/>
        <end position="1532"/>
    </location>
</feature>
<keyword evidence="4" id="KW-1185">Reference proteome</keyword>
<feature type="compositionally biased region" description="Low complexity" evidence="2">
    <location>
        <begin position="122"/>
        <end position="131"/>
    </location>
</feature>
<dbReference type="InParanoid" id="D8LT81"/>
<evidence type="ECO:0000256" key="2">
    <source>
        <dbReference type="SAM" id="MobiDB-lite"/>
    </source>
</evidence>
<feature type="region of interest" description="Disordered" evidence="2">
    <location>
        <begin position="1268"/>
        <end position="1299"/>
    </location>
</feature>
<feature type="compositionally biased region" description="Pro residues" evidence="2">
    <location>
        <begin position="830"/>
        <end position="843"/>
    </location>
</feature>
<dbReference type="Proteomes" id="UP000002630">
    <property type="component" value="Linkage Group LG26"/>
</dbReference>
<feature type="compositionally biased region" description="Gly residues" evidence="2">
    <location>
        <begin position="991"/>
        <end position="1000"/>
    </location>
</feature>
<protein>
    <submittedName>
        <fullName evidence="3">Uncharacterized protein</fullName>
    </submittedName>
</protein>
<accession>D8LT81</accession>
<organism evidence="3 4">
    <name type="scientific">Ectocarpus siliculosus</name>
    <name type="common">Brown alga</name>
    <name type="synonym">Conferva siliculosa</name>
    <dbReference type="NCBI Taxonomy" id="2880"/>
    <lineage>
        <taxon>Eukaryota</taxon>
        <taxon>Sar</taxon>
        <taxon>Stramenopiles</taxon>
        <taxon>Ochrophyta</taxon>
        <taxon>PX clade</taxon>
        <taxon>Phaeophyceae</taxon>
        <taxon>Ectocarpales</taxon>
        <taxon>Ectocarpaceae</taxon>
        <taxon>Ectocarpus</taxon>
    </lineage>
</organism>
<feature type="coiled-coil region" evidence="1">
    <location>
        <begin position="1043"/>
        <end position="1100"/>
    </location>
</feature>
<feature type="region of interest" description="Disordered" evidence="2">
    <location>
        <begin position="49"/>
        <end position="305"/>
    </location>
</feature>
<feature type="region of interest" description="Disordered" evidence="2">
    <location>
        <begin position="564"/>
        <end position="641"/>
    </location>
</feature>
<feature type="region of interest" description="Disordered" evidence="2">
    <location>
        <begin position="948"/>
        <end position="1000"/>
    </location>
</feature>
<feature type="compositionally biased region" description="Basic and acidic residues" evidence="2">
    <location>
        <begin position="608"/>
        <end position="619"/>
    </location>
</feature>
<feature type="compositionally biased region" description="Acidic residues" evidence="2">
    <location>
        <begin position="238"/>
        <end position="248"/>
    </location>
</feature>
<reference evidence="3 4" key="1">
    <citation type="journal article" date="2010" name="Nature">
        <title>The Ectocarpus genome and the independent evolution of multicellularity in brown algae.</title>
        <authorList>
            <person name="Cock J.M."/>
            <person name="Sterck L."/>
            <person name="Rouze P."/>
            <person name="Scornet D."/>
            <person name="Allen A.E."/>
            <person name="Amoutzias G."/>
            <person name="Anthouard V."/>
            <person name="Artiguenave F."/>
            <person name="Aury J.M."/>
            <person name="Badger J.H."/>
            <person name="Beszteri B."/>
            <person name="Billiau K."/>
            <person name="Bonnet E."/>
            <person name="Bothwell J.H."/>
            <person name="Bowler C."/>
            <person name="Boyen C."/>
            <person name="Brownlee C."/>
            <person name="Carrano C.J."/>
            <person name="Charrier B."/>
            <person name="Cho G.Y."/>
            <person name="Coelho S.M."/>
            <person name="Collen J."/>
            <person name="Corre E."/>
            <person name="Da Silva C."/>
            <person name="Delage L."/>
            <person name="Delaroque N."/>
            <person name="Dittami S.M."/>
            <person name="Doulbeau S."/>
            <person name="Elias M."/>
            <person name="Farnham G."/>
            <person name="Gachon C.M."/>
            <person name="Gschloessl B."/>
            <person name="Heesch S."/>
            <person name="Jabbari K."/>
            <person name="Jubin C."/>
            <person name="Kawai H."/>
            <person name="Kimura K."/>
            <person name="Kloareg B."/>
            <person name="Kupper F.C."/>
            <person name="Lang D."/>
            <person name="Le Bail A."/>
            <person name="Leblanc C."/>
            <person name="Lerouge P."/>
            <person name="Lohr M."/>
            <person name="Lopez P.J."/>
            <person name="Martens C."/>
            <person name="Maumus F."/>
            <person name="Michel G."/>
            <person name="Miranda-Saavedra D."/>
            <person name="Morales J."/>
            <person name="Moreau H."/>
            <person name="Motomura T."/>
            <person name="Nagasato C."/>
            <person name="Napoli C.A."/>
            <person name="Nelson D.R."/>
            <person name="Nyvall-Collen P."/>
            <person name="Peters A.F."/>
            <person name="Pommier C."/>
            <person name="Potin P."/>
            <person name="Poulain J."/>
            <person name="Quesneville H."/>
            <person name="Read B."/>
            <person name="Rensing S.A."/>
            <person name="Ritter A."/>
            <person name="Rousvoal S."/>
            <person name="Samanta M."/>
            <person name="Samson G."/>
            <person name="Schroeder D.C."/>
            <person name="Segurens B."/>
            <person name="Strittmatter M."/>
            <person name="Tonon T."/>
            <person name="Tregear J.W."/>
            <person name="Valentin K."/>
            <person name="von Dassow P."/>
            <person name="Yamagishi T."/>
            <person name="Van de Peer Y."/>
            <person name="Wincker P."/>
        </authorList>
    </citation>
    <scope>NUCLEOTIDE SEQUENCE [LARGE SCALE GENOMIC DNA]</scope>
    <source>
        <strain evidence="4">Ec32 / CCAP1310/4</strain>
    </source>
</reference>
<feature type="compositionally biased region" description="Pro residues" evidence="2">
    <location>
        <begin position="628"/>
        <end position="638"/>
    </location>
</feature>
<feature type="compositionally biased region" description="Basic and acidic residues" evidence="2">
    <location>
        <begin position="1476"/>
        <end position="1491"/>
    </location>
</feature>
<feature type="compositionally biased region" description="Low complexity" evidence="2">
    <location>
        <begin position="844"/>
        <end position="869"/>
    </location>
</feature>
<dbReference type="EMBL" id="FN649751">
    <property type="protein sequence ID" value="CBN77952.1"/>
    <property type="molecule type" value="Genomic_DNA"/>
</dbReference>
<feature type="coiled-coil region" evidence="1">
    <location>
        <begin position="491"/>
        <end position="518"/>
    </location>
</feature>
<feature type="region of interest" description="Disordered" evidence="2">
    <location>
        <begin position="349"/>
        <end position="371"/>
    </location>
</feature>
<proteinExistence type="predicted"/>
<evidence type="ECO:0000313" key="4">
    <source>
        <dbReference type="Proteomes" id="UP000002630"/>
    </source>
</evidence>
<feature type="compositionally biased region" description="Polar residues" evidence="2">
    <location>
        <begin position="723"/>
        <end position="735"/>
    </location>
</feature>
<sequence length="1532" mass="160796">MAADIASLQRKLAEHADVIRQGRALADKVVAAPDAGTPQVQAAQNFKELSDNVANARGDNRGKKRSPKGQAAAARGRRLGRGGSKAPSPPSSSESMGSREEPATKGVEVSDSAVAQDRSQDNNGARNQQQPGGNGNGTRDDAVEQSDVTGMGQRQDGAPGDTSAVEETLAGNALDGETVPTRPPLQGAASTSEPQDGNEISHPGPPSSTTGHTQQEEDSGLVDLEGSGITGSSPNETEQYDQEREEEQLQPWPEQHEEVPEEDELSLSMVEEAGEAAEAGFLEGIQEEAAEPKRGADGGDGDAGVVHQPGPAATAAIDFVPTERSLAAYCQAAARCKLAVEAFEACFSSDSPSELDSDSGDDEVASKEKDNHKQRLVERYADLTDAMMDWGVEAAQALLVEVTKTAAKHRTISAWTNAVLEPGRDNSSKRGGGLKESQQARQDRATLLQAEKAVLHEVVEALGGWEAAVFLDSGVANLDVDVAAWPIEDQLAILTALNDHLRDELEEKETRHDQAVGDILGRFHAAQKELEQLRSERELHLSTVKSPEATPEAAAQRLVVVEGNEPSKVSSTTTMERERADAESATGPVRGGRGINARGKPGAADEVDNVHRQAEEGEGRPAIGNGEPPQPKHPPTTPQPRAIKKAKGLDLIAQADLAERLEREREEARLRAGYPLASLALERQAVADLRAALTKTVCVVLELCQHQPEPPAAAAAAAAAPASSTGEEASPTTGGPSWWERDPRAKAARGPPSTLVQMVCSGEDAGVRCATSEYKLSTGMAAASRCSTAVSYCGGGLSNVIMDDGRSNGDTAAASNHNDKPAAASGQRFEPPPLLLMPQPQPQQTPLEAEATTETRETSGSTTSSGSSSKFRDMAKTVSESGTMARTILSGFTKSQRKPKGELLVPPTEEPPVFQGPPTNPREALSAARAATAGVRSFSAGIKVDVGGRGNGGTEAEAGRMPWASGGGAGGGSSDSGSDWGTQTAAPTGGASTGGSGGAGVVDTSASARIVNALREDTLWAESLPDFISKTMEAQKGGFGRQVALKEREIVILTEEQRELKRDLRNFKADYYSADAEDVIRALRKRQRGLNDQVRYLERQLELAQQSSHVEGGAIEVLEGLLRQRDTDKQLVHGLGLKSLEIGLKIGLLETDAGSKTVEVSRMGQKEQQAVAHLKGRLVKERGIVDARRKTVEAELERSLPHGMRAFERVSRTIQRLCNGYTSLPGLVEWGRLTAARLETTTTAVGDRRGLGGDGSWGGRVDGTAIATANHRPAYGGGGGGGGRRDRRSVNDRVAEGQGPWSVAGLCDSRDFAAPSSAHFDGAGSLSERGVFDFGARASATTAASSLWSGPSTASTASLPGRPRNTMFPSSSHSTKETTHYFPKKTSGVGGRHDQERRAEGTRYSLKTAGAANSGGQRGGGIFCDADYGGGGGGGGGSVSSGLAGFHGGGGKGGSSVASLLREERAFQRRTGAHQGSRETEEGLARGHADTSRSLNRHHGGSVPSLVPLNNVGLPVRLRQQPRRAQGLQAAR</sequence>
<feature type="region of interest" description="Disordered" evidence="2">
    <location>
        <begin position="1346"/>
        <end position="1398"/>
    </location>
</feature>
<gene>
    <name evidence="3" type="ORF">Esi_0081_0033</name>
</gene>
<dbReference type="EMBL" id="FN649047">
    <property type="protein sequence ID" value="CBN77952.1"/>
    <property type="molecule type" value="Genomic_DNA"/>
</dbReference>
<dbReference type="OrthoDB" id="10436897at2759"/>
<feature type="region of interest" description="Disordered" evidence="2">
    <location>
        <begin position="893"/>
        <end position="922"/>
    </location>
</feature>
<evidence type="ECO:0000256" key="1">
    <source>
        <dbReference type="SAM" id="Coils"/>
    </source>
</evidence>
<feature type="region of interest" description="Disordered" evidence="2">
    <location>
        <begin position="714"/>
        <end position="752"/>
    </location>
</feature>
<feature type="compositionally biased region" description="Low complexity" evidence="2">
    <location>
        <begin position="975"/>
        <end position="990"/>
    </location>
</feature>
<evidence type="ECO:0000313" key="3">
    <source>
        <dbReference type="EMBL" id="CBN77952.1"/>
    </source>
</evidence>
<feature type="region of interest" description="Disordered" evidence="2">
    <location>
        <begin position="808"/>
        <end position="880"/>
    </location>
</feature>
<feature type="compositionally biased region" description="Polar residues" evidence="2">
    <location>
        <begin position="1347"/>
        <end position="1358"/>
    </location>
</feature>
<feature type="region of interest" description="Disordered" evidence="2">
    <location>
        <begin position="421"/>
        <end position="443"/>
    </location>
</feature>
<keyword evidence="1" id="KW-0175">Coiled coil</keyword>
<feature type="compositionally biased region" description="Pro residues" evidence="2">
    <location>
        <begin position="908"/>
        <end position="920"/>
    </location>
</feature>